<sequence length="446" mass="49094">MSVTSKPLWTEGMFVRPQHFQQHDRWLEHVIEARVAGLIPHGWGLRRLALDARLLKLGQFGLAHCEAVLPDGAAIDMPGQTPPPVSRRVPPNLKQALAYLAVPARARDGAEITEPGGGPRRFTAVQQAVRDTSAPDREPIDIRLGALNASLVFEGESLDGLIVLPLARIAEVTPAGEVILSATFIPPCLDYQASQRLTEVLAEVHSLVHARAEALAERTDPTRMGADSAGLIDLLLLRVMNAADAVLNHLARLPGTHPETLYRELVRLTGDLATFNTHQRRVPHLPAYVHDDLESSLEPVLKLLRQELNLIVERNVVPLPLQERGYGISTATINDRTLFSGGRFVLVVSAGIPHEALRTQFPATTKIGSVEQIRDLVNLQLPGIPLRSLPVAPRELPYLQGAVYFELDQSHELWRSLTRSAAFAFHVSGGYPDLHMEFWAIRAVQP</sequence>
<gene>
    <name evidence="1" type="ORF">QOZ94_002382</name>
</gene>
<keyword evidence="2" id="KW-1185">Reference proteome</keyword>
<dbReference type="Proteomes" id="UP001241747">
    <property type="component" value="Unassembled WGS sequence"/>
</dbReference>
<accession>A0ABU0LEL4</accession>
<dbReference type="NCBIfam" id="TIGR03353">
    <property type="entry name" value="VI_chp_4"/>
    <property type="match status" value="1"/>
</dbReference>
<organism evidence="1 2">
    <name type="scientific">Xanthobacter agilis</name>
    <dbReference type="NCBI Taxonomy" id="47492"/>
    <lineage>
        <taxon>Bacteria</taxon>
        <taxon>Pseudomonadati</taxon>
        <taxon>Pseudomonadota</taxon>
        <taxon>Alphaproteobacteria</taxon>
        <taxon>Hyphomicrobiales</taxon>
        <taxon>Xanthobacteraceae</taxon>
        <taxon>Xanthobacter</taxon>
    </lineage>
</organism>
<comment type="caution">
    <text evidence="1">The sequence shown here is derived from an EMBL/GenBank/DDBJ whole genome shotgun (WGS) entry which is preliminary data.</text>
</comment>
<protein>
    <submittedName>
        <fullName evidence="1">Type VI secretion system protein ImpJ</fullName>
    </submittedName>
</protein>
<dbReference type="EMBL" id="JAUSVY010000004">
    <property type="protein sequence ID" value="MDQ0505586.1"/>
    <property type="molecule type" value="Genomic_DNA"/>
</dbReference>
<evidence type="ECO:0000313" key="2">
    <source>
        <dbReference type="Proteomes" id="UP001241747"/>
    </source>
</evidence>
<name>A0ABU0LEL4_XANAG</name>
<reference evidence="1 2" key="1">
    <citation type="submission" date="2023-07" db="EMBL/GenBank/DDBJ databases">
        <title>Genomic Encyclopedia of Type Strains, Phase IV (KMG-IV): sequencing the most valuable type-strain genomes for metagenomic binning, comparative biology and taxonomic classification.</title>
        <authorList>
            <person name="Goeker M."/>
        </authorList>
    </citation>
    <scope>NUCLEOTIDE SEQUENCE [LARGE SCALE GENOMIC DNA]</scope>
    <source>
        <strain evidence="1 2">DSM 3770</strain>
    </source>
</reference>
<proteinExistence type="predicted"/>
<dbReference type="PANTHER" id="PTHR35566:SF1">
    <property type="entry name" value="TYPE VI SECRETION SYSTEM BASEPLATE COMPONENT TSSK1"/>
    <property type="match status" value="1"/>
</dbReference>
<dbReference type="RefSeq" id="WP_237343961.1">
    <property type="nucleotide sequence ID" value="NZ_JABWGX010000002.1"/>
</dbReference>
<dbReference type="Pfam" id="PF05936">
    <property type="entry name" value="T6SS_VasE"/>
    <property type="match status" value="1"/>
</dbReference>
<dbReference type="PANTHER" id="PTHR35566">
    <property type="entry name" value="BLR3599 PROTEIN"/>
    <property type="match status" value="1"/>
</dbReference>
<evidence type="ECO:0000313" key="1">
    <source>
        <dbReference type="EMBL" id="MDQ0505586.1"/>
    </source>
</evidence>
<dbReference type="InterPro" id="IPR010263">
    <property type="entry name" value="T6SS_TssK"/>
</dbReference>